<accession>A0AAV9ZDK5</accession>
<feature type="non-terminal residue" evidence="1">
    <location>
        <position position="346"/>
    </location>
</feature>
<dbReference type="EMBL" id="JAWWNJ010000161">
    <property type="protein sequence ID" value="KAK6978209.1"/>
    <property type="molecule type" value="Genomic_DNA"/>
</dbReference>
<sequence length="346" mass="39742">MCKFTRTTLLPQPDRRALHAERWETVTWNGKLAFTLEKELSIYGRLPLLKQLTLTGCPLNTLDSFEDAPRLRTVSFPLTLWEYFPKTTLPQLEQIDVHLDVCRLPTNAFDWSYWLRFLPHLSHNARLHILIRAQSARDIDWSMFSTDTIATSPVSALSISFVENLLTSELQCATASLFKLLTLPNLELLSFPCEWNSSVDIPWPQDEYTALATRSKFSTHLLELQLYRVVITKDQLLDCLADLPQLKRLQVSDLPRQPFGGSLLTALTMEPFIVPRLEYIGLNSTLEFTDDVLLNMLLARGNHVADFSTDLSWMSGYYRELDPKIDEVMEETGVFELNFEAGWDHA</sequence>
<dbReference type="SUPFAM" id="SSF52058">
    <property type="entry name" value="L domain-like"/>
    <property type="match status" value="1"/>
</dbReference>
<keyword evidence="2" id="KW-1185">Reference proteome</keyword>
<dbReference type="InterPro" id="IPR032675">
    <property type="entry name" value="LRR_dom_sf"/>
</dbReference>
<dbReference type="AlphaFoldDB" id="A0AAV9ZDK5"/>
<gene>
    <name evidence="1" type="ORF">R3P38DRAFT_3119974</name>
</gene>
<name>A0AAV9ZDK5_9AGAR</name>
<evidence type="ECO:0000313" key="2">
    <source>
        <dbReference type="Proteomes" id="UP001362999"/>
    </source>
</evidence>
<dbReference type="Gene3D" id="3.80.10.10">
    <property type="entry name" value="Ribonuclease Inhibitor"/>
    <property type="match status" value="1"/>
</dbReference>
<reference evidence="1 2" key="1">
    <citation type="journal article" date="2024" name="J Genomics">
        <title>Draft genome sequencing and assembly of Favolaschia claudopus CIRM-BRFM 2984 isolated from oak limbs.</title>
        <authorList>
            <person name="Navarro D."/>
            <person name="Drula E."/>
            <person name="Chaduli D."/>
            <person name="Cazenave R."/>
            <person name="Ahrendt S."/>
            <person name="Wang J."/>
            <person name="Lipzen A."/>
            <person name="Daum C."/>
            <person name="Barry K."/>
            <person name="Grigoriev I.V."/>
            <person name="Favel A."/>
            <person name="Rosso M.N."/>
            <person name="Martin F."/>
        </authorList>
    </citation>
    <scope>NUCLEOTIDE SEQUENCE [LARGE SCALE GENOMIC DNA]</scope>
    <source>
        <strain evidence="1 2">CIRM-BRFM 2984</strain>
    </source>
</reference>
<comment type="caution">
    <text evidence="1">The sequence shown here is derived from an EMBL/GenBank/DDBJ whole genome shotgun (WGS) entry which is preliminary data.</text>
</comment>
<evidence type="ECO:0000313" key="1">
    <source>
        <dbReference type="EMBL" id="KAK6978209.1"/>
    </source>
</evidence>
<protein>
    <submittedName>
        <fullName evidence="1">Uncharacterized protein</fullName>
    </submittedName>
</protein>
<proteinExistence type="predicted"/>
<organism evidence="1 2">
    <name type="scientific">Favolaschia claudopus</name>
    <dbReference type="NCBI Taxonomy" id="2862362"/>
    <lineage>
        <taxon>Eukaryota</taxon>
        <taxon>Fungi</taxon>
        <taxon>Dikarya</taxon>
        <taxon>Basidiomycota</taxon>
        <taxon>Agaricomycotina</taxon>
        <taxon>Agaricomycetes</taxon>
        <taxon>Agaricomycetidae</taxon>
        <taxon>Agaricales</taxon>
        <taxon>Marasmiineae</taxon>
        <taxon>Mycenaceae</taxon>
        <taxon>Favolaschia</taxon>
    </lineage>
</organism>
<dbReference type="Proteomes" id="UP001362999">
    <property type="component" value="Unassembled WGS sequence"/>
</dbReference>